<dbReference type="InterPro" id="IPR040738">
    <property type="entry name" value="LPD22"/>
</dbReference>
<evidence type="ECO:0000313" key="3">
    <source>
        <dbReference type="EMBL" id="CAB4164598.1"/>
    </source>
</evidence>
<proteinExistence type="predicted"/>
<dbReference type="EMBL" id="LR796767">
    <property type="protein sequence ID" value="CAB4164598.1"/>
    <property type="molecule type" value="Genomic_DNA"/>
</dbReference>
<evidence type="ECO:0000259" key="2">
    <source>
        <dbReference type="Pfam" id="PF18834"/>
    </source>
</evidence>
<dbReference type="InterPro" id="IPR049522">
    <property type="entry name" value="ART-PolyVal_dom"/>
</dbReference>
<dbReference type="Pfam" id="PF18760">
    <property type="entry name" value="ART-PolyVal"/>
    <property type="match status" value="1"/>
</dbReference>
<evidence type="ECO:0000313" key="4">
    <source>
        <dbReference type="EMBL" id="CAB4171314.1"/>
    </source>
</evidence>
<sequence>MSSYEDYLNGLQQKVQKQNRLESVLGEAANTNPDEFANMVKLSKAAQISVDVVPEYKDIANQAKLLRDVNANTMLETSPRTSNFLLSPNNAKTVGDDINNLKDMEAKYGTIKPIERTWTEAFTDPFTRGYRKFESIWAQTVEDTGIFKGLEQKKADAAAAGGVSYDPKIEYSVRMGELKRRQEQFQAPIDIQDEMAQISNAKTFGEAFTAIRRNPRALGELTMESAGTFAPVLGLAAASSFVGPQGPSTVIPFFTQQALRRAGTTFVGSYLTEYGSTLDEVMSATGADMKDPNAIYKIITDDKLMEGARDKATKRGIPIAFFDALTASLAGKLLSGAKPAAGSIATRVAGEGALQMAGGATGEAVAQAVTGEFKPGDILLEAILELPTSLIEVPGNYKSTMHDAKRAEAVANVVQEMNDLSKANRTRTRDVDTFKQFIDQVSEDGPVQNVYISADALRQSGTAADLSKLSSVVASQVEGALATNGEVQIPIDEYMATIAPSEVSGRIIDDLRVEGETMTRREAREFIERKSEELQASMNQALEKEKTNDIFIKSAKEVETNMFDQLKSTGVYTAAASKNFATYVRDIYVTKAAAMGITPSELYDMIPYKITSNMPGPEVQLFSQDGQVNLDTEAFKSFYGNSVFKDDQGAPVLLYHGTADNVTKFDVNHPNRKDSGWLGTGVYLTDKADMANLYADQKARSLGPKGQNVMPLYARLENPYYATAEDKARVRAGGRPASDAFSADLQAQGYDGVIFQPTDEVKEIVVFDPAAVKSKFNSGLWSKENDLLAQKQKAKSDVTQHVLMAERGERTTGKIARISDAEKAIIDAAAKKLGIKSDEILKLVKNNKLSNPQKDGWAPLELTKIKIEPAKNGKAAKYELQYQVVPYTFANGANDKIMQKGTPEYNKKVKAIGRRIHDEVLGVFNRAQAGDKAAQNIIRQAGWYKEMRSRLRQEFGGLGDVFADLLGATSPNTPVRENWKNAVDVLRRATKGDFDTLMPKWVEWASKVEQGEAEFGAWFGQQIEAGRSKANITDEVGLAAFVKTQKKTGLTLKEIKLLPEYQKLSEDLNNTEYYKRLNAVTKLREISDDLLPTKESGKKYGFNGRNALRALLGLWRVVKDPNADLAIGGTAPKALNFSGNLIGFRERATIDVWAARLLQRLSGGIRIPSMAESGVTGNMLSSGETTLQFGFGQDVFTEAVKNIRADTQMQAEDRLANMNDDDLQAVVWFLEKEVWTKNNWTSAAGEGGSFEYEADLTGQRDLVELTKLRKIMDSSKSTPEQKAAAADQINALARTVDRYTGGISIQQDVGTQGIDFVPTDADMARLGEDIKTSIYQDDDGATVLGSKALSTEGRYGNPERSLDLEVVVREGFNPLPMWRKMLEAARDANQDSTFLSRVLREDEQVDYQRHRPGVEIYFREAGAVDKLQPILDDLAAKGVQFYTVIVDGKRSPGAMAGAMPDAVGVRLQYVPEMNARYGMDDFNWSDLTVEEISTKMKEKTIELENLADEISSQVEGVSFAGQFWYETEVAFKNQYQEKIDAITDRTIKGKRGQAGSQGWRGESILAGVKNADNWARESELQAGAEVQPSGELLAQRGIPTTDQRTGLDLNPDGTVTLYHHTSADAAGAIKRSSQLVSAGEPSVYLTTRREADIGYGDTVVTVRVNPDRLNVDDEFPNGRQDYRIDVGQPGGAIPVLVGEYKAILNQPSRGGFDPKSLTTILTKESDYSTFIHETTHFYLDMITQLAAMPNAPQSFVDDLNTVLEWAGATPEEWAAWNQEFQDTGKMNEGMRKVHEAFAYNSEIYISTGTAPSVKMQTMFDQFAAWLRRVYKSIREELNVIYKEEYGEDLPIMTGEVKQVMDRMLASEEEIEQAQTVRGMVPIYLTQAQSGMDDATWAAYQAMSKEAKDQSVSDLTAASLRQMRWLSNAKSKMFKEMQKETAETRKEVRDQVAKDIETEPVFKALRWLKYGEMTMPDGEEVKVSAGNKLKLDDVKALYPESGTGLQSSPDIKKLGFGQYGMLAAEGLNPDLAADMFGFTSGDQLVRSLVDAPSLKEAIDTRTDQRMLEEYGDMYDAKSRELAVERALHNEARARFVTAELRHAAKATQPVRIMLAAARQAARNIIGNKLVRDTKASEYSAAETRSTRQAEKAMKAGDADAVTQALQNRLLNNQLTSEATKASQEIDKGLKYFRKVQSDASRKRVGADYSEQIDQLLERFELRPISLREVDKRTTLAKWIENQRAAGYEPEISPEMEAEANRKSYRNMTVSEFRDLVSTIQQIEHMGRTEQNMLTSAKEVAYKQAKEEIVEGINENANGRVATARTPTTDLGRYAQTLKRFWASHIKAATIARIMDGGKDGGKMWEYFIRTANNRGDMETEMRAKATESLTKIMAPIFATGKMGGNGKFFASVGRSFNKESQIAIALNVGNEGNTQRLLGGEGWSMSQVMPILESLTEKELQAVQKIWDYFETYRPMIAEKERKLYGKEPKWIEPRSITIKSADGTDVTLRGGYYPIKYDPVASQRAETNADAEDAKRMLQGAYTSATTKRSFTKGRVEEVKGRPLLYTMAGMYSGINDVIHDLSWHEWLIDANKLLRSQSIDEAIRSQYGPEFKEQLKTWVNDVAVGEQMAQNAGEMALGRLRQGISAAGLGFNVMSALQQVTGFNQSIVRVGARYIGRGISKTIANPRAAFKEVNEKSSFMANRSRTQFRELNELRNMVQDESQTMRAVKLGAYYMMMRMQRLVDVPTWYGAYEKGIGQGHDEETSIALADQAVIDSQGGGMVKDLSAIERGGPGLKLFTVYYSFMNTAFNLAAMKGMTAKSKGKLAADYLMLFVVPVVLTYALKAAVTPSKDDDDWDWEKIAKDLAAEQLSYVMGTMVVLREFGEAAKVVTGAEGGARDYSGPAGLRLISDSYKFLKQAGQLEFDDAFRKAAINLLGDITGLPSAQANRTITGINALAEGETENPAAIVLGFKKK</sequence>
<evidence type="ECO:0000259" key="1">
    <source>
        <dbReference type="Pfam" id="PF18760"/>
    </source>
</evidence>
<accession>A0A6J5PV58</accession>
<reference evidence="4" key="1">
    <citation type="submission" date="2020-05" db="EMBL/GenBank/DDBJ databases">
        <authorList>
            <person name="Chiriac C."/>
            <person name="Salcher M."/>
            <person name="Ghai R."/>
            <person name="Kavagutti S V."/>
        </authorList>
    </citation>
    <scope>NUCLEOTIDE SEQUENCE</scope>
</reference>
<name>A0A6J5PV58_9CAUD</name>
<feature type="domain" description="Large polyvalent protein associated" evidence="2">
    <location>
        <begin position="28"/>
        <end position="106"/>
    </location>
</feature>
<organism evidence="4">
    <name type="scientific">uncultured Caudovirales phage</name>
    <dbReference type="NCBI Taxonomy" id="2100421"/>
    <lineage>
        <taxon>Viruses</taxon>
        <taxon>Duplodnaviria</taxon>
        <taxon>Heunggongvirae</taxon>
        <taxon>Uroviricota</taxon>
        <taxon>Caudoviricetes</taxon>
        <taxon>Peduoviridae</taxon>
        <taxon>Maltschvirus</taxon>
        <taxon>Maltschvirus maltsch</taxon>
    </lineage>
</organism>
<feature type="domain" description="ART-PolyVal-like" evidence="1">
    <location>
        <begin position="646"/>
        <end position="775"/>
    </location>
</feature>
<dbReference type="Pfam" id="PF18834">
    <property type="entry name" value="LPD22"/>
    <property type="match status" value="1"/>
</dbReference>
<protein>
    <submittedName>
        <fullName evidence="4">Uncharacterized protein</fullName>
    </submittedName>
</protein>
<dbReference type="EMBL" id="LR796862">
    <property type="protein sequence ID" value="CAB4171314.1"/>
    <property type="molecule type" value="Genomic_DNA"/>
</dbReference>
<gene>
    <name evidence="3" type="ORF">UFOVP832_45</name>
    <name evidence="4" type="ORF">UFOVP919_29</name>
</gene>